<dbReference type="GO" id="GO:0005737">
    <property type="term" value="C:cytoplasm"/>
    <property type="evidence" value="ECO:0007669"/>
    <property type="project" value="UniProtKB-SubCell"/>
</dbReference>
<dbReference type="Pfam" id="PF13695">
    <property type="entry name" value="Zn_ribbon_3CxxC"/>
    <property type="match status" value="1"/>
</dbReference>
<comment type="subcellular location">
    <subcellularLocation>
        <location evidence="1">Cytoplasm</location>
    </subcellularLocation>
</comment>
<dbReference type="AlphaFoldDB" id="A0AAV3YUS3"/>
<dbReference type="Proteomes" id="UP000735302">
    <property type="component" value="Unassembled WGS sequence"/>
</dbReference>
<evidence type="ECO:0000256" key="6">
    <source>
        <dbReference type="ARBA" id="ARBA00022782"/>
    </source>
</evidence>
<dbReference type="InterPro" id="IPR026775">
    <property type="entry name" value="Zar1"/>
</dbReference>
<name>A0AAV3YUS3_9GAST</name>
<evidence type="ECO:0000256" key="11">
    <source>
        <dbReference type="SAM" id="MobiDB-lite"/>
    </source>
</evidence>
<keyword evidence="4" id="KW-0479">Metal-binding</keyword>
<proteinExistence type="inferred from homology"/>
<dbReference type="SMART" id="SM01328">
    <property type="entry name" value="zf-3CxxC"/>
    <property type="match status" value="1"/>
</dbReference>
<organism evidence="13 14">
    <name type="scientific">Plakobranchus ocellatus</name>
    <dbReference type="NCBI Taxonomy" id="259542"/>
    <lineage>
        <taxon>Eukaryota</taxon>
        <taxon>Metazoa</taxon>
        <taxon>Spiralia</taxon>
        <taxon>Lophotrochozoa</taxon>
        <taxon>Mollusca</taxon>
        <taxon>Gastropoda</taxon>
        <taxon>Heterobranchia</taxon>
        <taxon>Euthyneura</taxon>
        <taxon>Panpulmonata</taxon>
        <taxon>Sacoglossa</taxon>
        <taxon>Placobranchoidea</taxon>
        <taxon>Plakobranchidae</taxon>
        <taxon>Plakobranchus</taxon>
    </lineage>
</organism>
<evidence type="ECO:0000256" key="10">
    <source>
        <dbReference type="ARBA" id="ARBA00034699"/>
    </source>
</evidence>
<dbReference type="GO" id="GO:0017148">
    <property type="term" value="P:negative regulation of translation"/>
    <property type="evidence" value="ECO:0007669"/>
    <property type="project" value="UniProtKB-ARBA"/>
</dbReference>
<feature type="domain" description="3CxxC-type" evidence="12">
    <location>
        <begin position="229"/>
        <end position="315"/>
    </location>
</feature>
<keyword evidence="5" id="KW-0863">Zinc-finger</keyword>
<keyword evidence="3" id="KW-0963">Cytoplasm</keyword>
<evidence type="ECO:0000256" key="4">
    <source>
        <dbReference type="ARBA" id="ARBA00022723"/>
    </source>
</evidence>
<dbReference type="GO" id="GO:0003729">
    <property type="term" value="F:mRNA binding"/>
    <property type="evidence" value="ECO:0007669"/>
    <property type="project" value="UniProtKB-ARBA"/>
</dbReference>
<keyword evidence="2" id="KW-0217">Developmental protein</keyword>
<evidence type="ECO:0000313" key="14">
    <source>
        <dbReference type="Proteomes" id="UP000735302"/>
    </source>
</evidence>
<feature type="region of interest" description="Disordered" evidence="11">
    <location>
        <begin position="118"/>
        <end position="210"/>
    </location>
</feature>
<evidence type="ECO:0000256" key="3">
    <source>
        <dbReference type="ARBA" id="ARBA00022490"/>
    </source>
</evidence>
<dbReference type="GO" id="GO:0008270">
    <property type="term" value="F:zinc ion binding"/>
    <property type="evidence" value="ECO:0007669"/>
    <property type="project" value="UniProtKB-KW"/>
</dbReference>
<evidence type="ECO:0000256" key="1">
    <source>
        <dbReference type="ARBA" id="ARBA00004496"/>
    </source>
</evidence>
<keyword evidence="6" id="KW-0221">Differentiation</keyword>
<keyword evidence="14" id="KW-1185">Reference proteome</keyword>
<dbReference type="EMBL" id="BLXT01001660">
    <property type="protein sequence ID" value="GFN87180.1"/>
    <property type="molecule type" value="Genomic_DNA"/>
</dbReference>
<comment type="similarity">
    <text evidence="10">Belongs to the ZAR1 family.</text>
</comment>
<keyword evidence="8" id="KW-0694">RNA-binding</keyword>
<feature type="compositionally biased region" description="Polar residues" evidence="11">
    <location>
        <begin position="165"/>
        <end position="184"/>
    </location>
</feature>
<feature type="compositionally biased region" description="Basic and acidic residues" evidence="11">
    <location>
        <begin position="8"/>
        <end position="27"/>
    </location>
</feature>
<evidence type="ECO:0000256" key="9">
    <source>
        <dbReference type="ARBA" id="ARBA00022943"/>
    </source>
</evidence>
<evidence type="ECO:0000256" key="8">
    <source>
        <dbReference type="ARBA" id="ARBA00022884"/>
    </source>
</evidence>
<feature type="compositionally biased region" description="Basic and acidic residues" evidence="11">
    <location>
        <begin position="58"/>
        <end position="79"/>
    </location>
</feature>
<keyword evidence="9" id="KW-0896">Oogenesis</keyword>
<dbReference type="PANTHER" id="PTHR31054:SF3">
    <property type="entry name" value="ZYGOTE ARREST PROTEIN 1-LIKE"/>
    <property type="match status" value="1"/>
</dbReference>
<feature type="region of interest" description="Disordered" evidence="11">
    <location>
        <begin position="1"/>
        <end position="84"/>
    </location>
</feature>
<dbReference type="GO" id="GO:0006412">
    <property type="term" value="P:translation"/>
    <property type="evidence" value="ECO:0007669"/>
    <property type="project" value="TreeGrafter"/>
</dbReference>
<protein>
    <submittedName>
        <fullName evidence="13">Zygote arrest protein 1</fullName>
    </submittedName>
</protein>
<dbReference type="GO" id="GO:0048477">
    <property type="term" value="P:oogenesis"/>
    <property type="evidence" value="ECO:0007669"/>
    <property type="project" value="UniProtKB-KW"/>
</dbReference>
<gene>
    <name evidence="13" type="ORF">PoB_001368600</name>
</gene>
<dbReference type="PANTHER" id="PTHR31054">
    <property type="entry name" value="ZYGOTE ARREST PROTEIN 1-LIKE ISOFORM X1"/>
    <property type="match status" value="1"/>
</dbReference>
<reference evidence="13 14" key="1">
    <citation type="journal article" date="2021" name="Elife">
        <title>Chloroplast acquisition without the gene transfer in kleptoplastic sea slugs, Plakobranchus ocellatus.</title>
        <authorList>
            <person name="Maeda T."/>
            <person name="Takahashi S."/>
            <person name="Yoshida T."/>
            <person name="Shimamura S."/>
            <person name="Takaki Y."/>
            <person name="Nagai Y."/>
            <person name="Toyoda A."/>
            <person name="Suzuki Y."/>
            <person name="Arimoto A."/>
            <person name="Ishii H."/>
            <person name="Satoh N."/>
            <person name="Nishiyama T."/>
            <person name="Hasebe M."/>
            <person name="Maruyama T."/>
            <person name="Minagawa J."/>
            <person name="Obokata J."/>
            <person name="Shigenobu S."/>
        </authorList>
    </citation>
    <scope>NUCLEOTIDE SEQUENCE [LARGE SCALE GENOMIC DNA]</scope>
</reference>
<sequence>MNAALSKLKKDIWKNDELPKEESDKDKKIVRKAAETSSSSHKDGTRHTKVPVTSKKRRDTDFLREIRGETTDGKPETKTNETITVVKTESLSEAFTNPFPVMQQTAVSKIRRSIFKLPVSSPYTQYYPPEEDEQKEEGKKKESASSKSTQRKKVSSPTKPVKAGSKTNKLNPASKSVEKLNTGSRKGDKENDRAITVTSGGDTVKHSSEDVAAAQVREQPDKDTRELQRMKGFFYCDKCSRKWTSLYVFCEPGTKKPAYGQICETCKIVLMPKRVTRLRCGTCNQLECDCKVKGQDILEPKLMHRQDLCVKCLSGNPCI</sequence>
<comment type="caution">
    <text evidence="13">The sequence shown here is derived from an EMBL/GenBank/DDBJ whole genome shotgun (WGS) entry which is preliminary data.</text>
</comment>
<accession>A0AAV3YUS3</accession>
<evidence type="ECO:0000256" key="2">
    <source>
        <dbReference type="ARBA" id="ARBA00022473"/>
    </source>
</evidence>
<evidence type="ECO:0000256" key="5">
    <source>
        <dbReference type="ARBA" id="ARBA00022771"/>
    </source>
</evidence>
<keyword evidence="7" id="KW-0862">Zinc</keyword>
<evidence type="ECO:0000256" key="7">
    <source>
        <dbReference type="ARBA" id="ARBA00022833"/>
    </source>
</evidence>
<dbReference type="InterPro" id="IPR027377">
    <property type="entry name" value="ZAR1/RTP1-5-like_Znf-3CxxC"/>
</dbReference>
<evidence type="ECO:0000313" key="13">
    <source>
        <dbReference type="EMBL" id="GFN87180.1"/>
    </source>
</evidence>
<evidence type="ECO:0000259" key="12">
    <source>
        <dbReference type="SMART" id="SM01328"/>
    </source>
</evidence>